<evidence type="ECO:0000313" key="3">
    <source>
        <dbReference type="Proteomes" id="UP001501570"/>
    </source>
</evidence>
<sequence>MPDPAVIGLGSRERRPRPLLRTVLGDVLRRARREQGRTLADVAGAAKVSTPYLSELERGRKEASSEVLAAVCDALRIELSDVLTEVGRDLVDARSRRAPVVDLRSRRAPAPVVDLRPSRHAPARPGPAGDVRCLLAA</sequence>
<feature type="domain" description="HTH cro/C1-type" evidence="1">
    <location>
        <begin position="28"/>
        <end position="82"/>
    </location>
</feature>
<name>A0ABP9RU99_9ACTN</name>
<dbReference type="SMART" id="SM00530">
    <property type="entry name" value="HTH_XRE"/>
    <property type="match status" value="1"/>
</dbReference>
<dbReference type="EMBL" id="BAABJQ010000009">
    <property type="protein sequence ID" value="GAA5187332.1"/>
    <property type="molecule type" value="Genomic_DNA"/>
</dbReference>
<accession>A0ABP9RU99</accession>
<proteinExistence type="predicted"/>
<reference evidence="3" key="1">
    <citation type="journal article" date="2019" name="Int. J. Syst. Evol. Microbiol.">
        <title>The Global Catalogue of Microorganisms (GCM) 10K type strain sequencing project: providing services to taxonomists for standard genome sequencing and annotation.</title>
        <authorList>
            <consortium name="The Broad Institute Genomics Platform"/>
            <consortium name="The Broad Institute Genome Sequencing Center for Infectious Disease"/>
            <person name="Wu L."/>
            <person name="Ma J."/>
        </authorList>
    </citation>
    <scope>NUCLEOTIDE SEQUENCE [LARGE SCALE GENOMIC DNA]</scope>
    <source>
        <strain evidence="3">JCM 18304</strain>
    </source>
</reference>
<dbReference type="SUPFAM" id="SSF47413">
    <property type="entry name" value="lambda repressor-like DNA-binding domains"/>
    <property type="match status" value="1"/>
</dbReference>
<dbReference type="PROSITE" id="PS50943">
    <property type="entry name" value="HTH_CROC1"/>
    <property type="match status" value="1"/>
</dbReference>
<dbReference type="Pfam" id="PF13560">
    <property type="entry name" value="HTH_31"/>
    <property type="match status" value="1"/>
</dbReference>
<dbReference type="InterPro" id="IPR010982">
    <property type="entry name" value="Lambda_DNA-bd_dom_sf"/>
</dbReference>
<dbReference type="InterPro" id="IPR001387">
    <property type="entry name" value="Cro/C1-type_HTH"/>
</dbReference>
<dbReference type="Gene3D" id="1.10.260.40">
    <property type="entry name" value="lambda repressor-like DNA-binding domains"/>
    <property type="match status" value="1"/>
</dbReference>
<evidence type="ECO:0000313" key="2">
    <source>
        <dbReference type="EMBL" id="GAA5187332.1"/>
    </source>
</evidence>
<keyword evidence="3" id="KW-1185">Reference proteome</keyword>
<dbReference type="CDD" id="cd00093">
    <property type="entry name" value="HTH_XRE"/>
    <property type="match status" value="1"/>
</dbReference>
<evidence type="ECO:0000259" key="1">
    <source>
        <dbReference type="PROSITE" id="PS50943"/>
    </source>
</evidence>
<dbReference type="Proteomes" id="UP001501570">
    <property type="component" value="Unassembled WGS sequence"/>
</dbReference>
<protein>
    <recommendedName>
        <fullName evidence="1">HTH cro/C1-type domain-containing protein</fullName>
    </recommendedName>
</protein>
<gene>
    <name evidence="2" type="ORF">GCM10023322_35450</name>
</gene>
<comment type="caution">
    <text evidence="2">The sequence shown here is derived from an EMBL/GenBank/DDBJ whole genome shotgun (WGS) entry which is preliminary data.</text>
</comment>
<organism evidence="2 3">
    <name type="scientific">Rugosimonospora acidiphila</name>
    <dbReference type="NCBI Taxonomy" id="556531"/>
    <lineage>
        <taxon>Bacteria</taxon>
        <taxon>Bacillati</taxon>
        <taxon>Actinomycetota</taxon>
        <taxon>Actinomycetes</taxon>
        <taxon>Micromonosporales</taxon>
        <taxon>Micromonosporaceae</taxon>
        <taxon>Rugosimonospora</taxon>
    </lineage>
</organism>
<dbReference type="RefSeq" id="WP_425570902.1">
    <property type="nucleotide sequence ID" value="NZ_BAABJQ010000009.1"/>
</dbReference>